<dbReference type="PANTHER" id="PTHR33680:SF7">
    <property type="entry name" value="OS02G0474200 PROTEIN"/>
    <property type="match status" value="1"/>
</dbReference>
<keyword evidence="5" id="KW-0472">Membrane</keyword>
<dbReference type="InterPro" id="IPR010666">
    <property type="entry name" value="Znf_GRF"/>
</dbReference>
<dbReference type="PANTHER" id="PTHR33680">
    <property type="entry name" value="OS07G0190500 PROTEIN"/>
    <property type="match status" value="1"/>
</dbReference>
<name>A0A9W7X8F1_9POAL</name>
<organism evidence="7 8">
    <name type="scientific">Paspalum vaginatum</name>
    <name type="common">seashore paspalum</name>
    <dbReference type="NCBI Taxonomy" id="158149"/>
    <lineage>
        <taxon>Eukaryota</taxon>
        <taxon>Viridiplantae</taxon>
        <taxon>Streptophyta</taxon>
        <taxon>Embryophyta</taxon>
        <taxon>Tracheophyta</taxon>
        <taxon>Spermatophyta</taxon>
        <taxon>Magnoliopsida</taxon>
        <taxon>Liliopsida</taxon>
        <taxon>Poales</taxon>
        <taxon>Poaceae</taxon>
        <taxon>PACMAD clade</taxon>
        <taxon>Panicoideae</taxon>
        <taxon>Andropogonodae</taxon>
        <taxon>Paspaleae</taxon>
        <taxon>Paspalinae</taxon>
        <taxon>Paspalum</taxon>
    </lineage>
</organism>
<keyword evidence="2 4" id="KW-0863">Zinc-finger</keyword>
<comment type="caution">
    <text evidence="7">The sequence shown here is derived from an EMBL/GenBank/DDBJ whole genome shotgun (WGS) entry which is preliminary data.</text>
</comment>
<evidence type="ECO:0000256" key="2">
    <source>
        <dbReference type="ARBA" id="ARBA00022771"/>
    </source>
</evidence>
<protein>
    <recommendedName>
        <fullName evidence="6">GRF-type domain-containing protein</fullName>
    </recommendedName>
</protein>
<sequence>MASHSSVASQRRRRDYPLITCTNCGRHTVLERIVQTNKNGNKGRIFYVCPGRKADGSGCPFWHWEESYVNLLKKEAAMSSGQDLGIEVNREDPRNKEKEDWKIDNIENEMRALVGIGKEVVVLLKWLLVVGLFVLLSNIGWLVCRN</sequence>
<evidence type="ECO:0000313" key="7">
    <source>
        <dbReference type="EMBL" id="KAJ1254012.1"/>
    </source>
</evidence>
<evidence type="ECO:0000259" key="6">
    <source>
        <dbReference type="PROSITE" id="PS51999"/>
    </source>
</evidence>
<feature type="transmembrane region" description="Helical" evidence="5">
    <location>
        <begin position="120"/>
        <end position="143"/>
    </location>
</feature>
<evidence type="ECO:0000313" key="8">
    <source>
        <dbReference type="Proteomes" id="UP001164776"/>
    </source>
</evidence>
<feature type="domain" description="GRF-type" evidence="6">
    <location>
        <begin position="21"/>
        <end position="68"/>
    </location>
</feature>
<accession>A0A9W7X8F1</accession>
<keyword evidence="1" id="KW-0479">Metal-binding</keyword>
<dbReference type="PROSITE" id="PS51999">
    <property type="entry name" value="ZF_GRF"/>
    <property type="match status" value="1"/>
</dbReference>
<keyword evidence="8" id="KW-1185">Reference proteome</keyword>
<dbReference type="Proteomes" id="UP001164776">
    <property type="component" value="Unassembled WGS sequence"/>
</dbReference>
<keyword evidence="5" id="KW-1133">Transmembrane helix</keyword>
<dbReference type="Pfam" id="PF06839">
    <property type="entry name" value="Zn_ribbon_GRF"/>
    <property type="match status" value="1"/>
</dbReference>
<proteinExistence type="predicted"/>
<evidence type="ECO:0000256" key="1">
    <source>
        <dbReference type="ARBA" id="ARBA00022723"/>
    </source>
</evidence>
<gene>
    <name evidence="7" type="ORF">BS78_K134000</name>
</gene>
<dbReference type="GO" id="GO:0008270">
    <property type="term" value="F:zinc ion binding"/>
    <property type="evidence" value="ECO:0007669"/>
    <property type="project" value="UniProtKB-KW"/>
</dbReference>
<evidence type="ECO:0000256" key="5">
    <source>
        <dbReference type="SAM" id="Phobius"/>
    </source>
</evidence>
<dbReference type="EMBL" id="MU630411">
    <property type="protein sequence ID" value="KAJ1254012.1"/>
    <property type="molecule type" value="Genomic_DNA"/>
</dbReference>
<reference evidence="7 8" key="1">
    <citation type="submission" date="2022-10" db="EMBL/GenBank/DDBJ databases">
        <title>WGS assembly of Paspalum vaginatum 540-79.</title>
        <authorList>
            <person name="Sun G."/>
            <person name="Wase N."/>
            <person name="Shu S."/>
            <person name="Jenkins J."/>
            <person name="Zhou B."/>
            <person name="Torres-Rodriguez J."/>
            <person name="Chen C."/>
            <person name="Sandor L."/>
            <person name="Plott C."/>
            <person name="Yoshinga Y."/>
            <person name="Daum C."/>
            <person name="Qi P."/>
            <person name="Barry K."/>
            <person name="Lipzen A."/>
            <person name="Berry L."/>
            <person name="Pedersen C."/>
            <person name="Gottilla T."/>
            <person name="Foltz A."/>
            <person name="Yu H."/>
            <person name="O'Malley R."/>
            <person name="Zhang C."/>
            <person name="Devos K."/>
            <person name="Sigmon B."/>
            <person name="Yu B."/>
            <person name="Obata T."/>
            <person name="Schmutz J."/>
            <person name="Schnable J."/>
        </authorList>
    </citation>
    <scope>NUCLEOTIDE SEQUENCE [LARGE SCALE GENOMIC DNA]</scope>
    <source>
        <strain evidence="8">cv. 540-79</strain>
    </source>
</reference>
<dbReference type="AlphaFoldDB" id="A0A9W7X8F1"/>
<evidence type="ECO:0000256" key="3">
    <source>
        <dbReference type="ARBA" id="ARBA00022833"/>
    </source>
</evidence>
<keyword evidence="3" id="KW-0862">Zinc</keyword>
<keyword evidence="5" id="KW-0812">Transmembrane</keyword>
<evidence type="ECO:0000256" key="4">
    <source>
        <dbReference type="PROSITE-ProRule" id="PRU01343"/>
    </source>
</evidence>